<protein>
    <submittedName>
        <fullName evidence="2">Uncharacterized protein</fullName>
    </submittedName>
</protein>
<organism evidence="2 3">
    <name type="scientific">Patellaria atrata CBS 101060</name>
    <dbReference type="NCBI Taxonomy" id="1346257"/>
    <lineage>
        <taxon>Eukaryota</taxon>
        <taxon>Fungi</taxon>
        <taxon>Dikarya</taxon>
        <taxon>Ascomycota</taxon>
        <taxon>Pezizomycotina</taxon>
        <taxon>Dothideomycetes</taxon>
        <taxon>Dothideomycetes incertae sedis</taxon>
        <taxon>Patellariales</taxon>
        <taxon>Patellariaceae</taxon>
        <taxon>Patellaria</taxon>
    </lineage>
</organism>
<name>A0A9P4S2P7_9PEZI</name>
<feature type="region of interest" description="Disordered" evidence="1">
    <location>
        <begin position="192"/>
        <end position="211"/>
    </location>
</feature>
<feature type="region of interest" description="Disordered" evidence="1">
    <location>
        <begin position="1"/>
        <end position="26"/>
    </location>
</feature>
<gene>
    <name evidence="2" type="ORF">M501DRAFT_1035492</name>
</gene>
<feature type="compositionally biased region" description="Polar residues" evidence="1">
    <location>
        <begin position="1"/>
        <end position="16"/>
    </location>
</feature>
<evidence type="ECO:0000256" key="1">
    <source>
        <dbReference type="SAM" id="MobiDB-lite"/>
    </source>
</evidence>
<comment type="caution">
    <text evidence="2">The sequence shown here is derived from an EMBL/GenBank/DDBJ whole genome shotgun (WGS) entry which is preliminary data.</text>
</comment>
<dbReference type="AlphaFoldDB" id="A0A9P4S2P7"/>
<reference evidence="2" key="1">
    <citation type="journal article" date="2020" name="Stud. Mycol.">
        <title>101 Dothideomycetes genomes: a test case for predicting lifestyles and emergence of pathogens.</title>
        <authorList>
            <person name="Haridas S."/>
            <person name="Albert R."/>
            <person name="Binder M."/>
            <person name="Bloem J."/>
            <person name="Labutti K."/>
            <person name="Salamov A."/>
            <person name="Andreopoulos B."/>
            <person name="Baker S."/>
            <person name="Barry K."/>
            <person name="Bills G."/>
            <person name="Bluhm B."/>
            <person name="Cannon C."/>
            <person name="Castanera R."/>
            <person name="Culley D."/>
            <person name="Daum C."/>
            <person name="Ezra D."/>
            <person name="Gonzalez J."/>
            <person name="Henrissat B."/>
            <person name="Kuo A."/>
            <person name="Liang C."/>
            <person name="Lipzen A."/>
            <person name="Lutzoni F."/>
            <person name="Magnuson J."/>
            <person name="Mondo S."/>
            <person name="Nolan M."/>
            <person name="Ohm R."/>
            <person name="Pangilinan J."/>
            <person name="Park H.-J."/>
            <person name="Ramirez L."/>
            <person name="Alfaro M."/>
            <person name="Sun H."/>
            <person name="Tritt A."/>
            <person name="Yoshinaga Y."/>
            <person name="Zwiers L.-H."/>
            <person name="Turgeon B."/>
            <person name="Goodwin S."/>
            <person name="Spatafora J."/>
            <person name="Crous P."/>
            <person name="Grigoriev I."/>
        </authorList>
    </citation>
    <scope>NUCLEOTIDE SEQUENCE</scope>
    <source>
        <strain evidence="2">CBS 101060</strain>
    </source>
</reference>
<evidence type="ECO:0000313" key="3">
    <source>
        <dbReference type="Proteomes" id="UP000799429"/>
    </source>
</evidence>
<proteinExistence type="predicted"/>
<dbReference type="Proteomes" id="UP000799429">
    <property type="component" value="Unassembled WGS sequence"/>
</dbReference>
<dbReference type="EMBL" id="MU006125">
    <property type="protein sequence ID" value="KAF2834202.1"/>
    <property type="molecule type" value="Genomic_DNA"/>
</dbReference>
<evidence type="ECO:0000313" key="2">
    <source>
        <dbReference type="EMBL" id="KAF2834202.1"/>
    </source>
</evidence>
<accession>A0A9P4S2P7</accession>
<keyword evidence="3" id="KW-1185">Reference proteome</keyword>
<sequence>MKSLQSPFQPPTQSGHGTIPRGRMRIPLSQSGPANIGLLSLQFAGDTRNTHNLVLNELARMDSVLKNLEMVPNILNYQDWRLQQIEMRLTHLEHGMGQSTMHANGFYHFQRGHSQTGEAQKPTSSMRVPPYTNEYRHQPPPPRFGPSQAEVITHNIPKRSQYKRLKPLSGSAFSNQRPAHTVVQPSDAKRFTGISQSSMPPHNGPESYNDGQHNVFRLAQVCEQQQRLSGGNKRSTDH</sequence>